<name>A0AAC9LDD0_9PSEU</name>
<gene>
    <name evidence="2" type="ORF">UA74_11150</name>
</gene>
<reference evidence="3" key="1">
    <citation type="submission" date="2016-06" db="EMBL/GenBank/DDBJ databases">
        <title>Complete genome sequence of Actinoalloteichus fjordicus DSM 46855 (=ADI127-17), type strain of the new species Actinoalloteichus fjordicus.</title>
        <authorList>
            <person name="Ruckert C."/>
            <person name="Nouioui I."/>
            <person name="Willmese J."/>
            <person name="van Wezel G."/>
            <person name="Klenk H.-P."/>
            <person name="Kalinowski J."/>
            <person name="Zotchev S.B."/>
        </authorList>
    </citation>
    <scope>NUCLEOTIDE SEQUENCE [LARGE SCALE GENOMIC DNA]</scope>
    <source>
        <strain evidence="3">ADI127-7</strain>
    </source>
</reference>
<dbReference type="Proteomes" id="UP000185511">
    <property type="component" value="Chromosome"/>
</dbReference>
<evidence type="ECO:0000313" key="3">
    <source>
        <dbReference type="Proteomes" id="UP000185511"/>
    </source>
</evidence>
<feature type="region of interest" description="Disordered" evidence="1">
    <location>
        <begin position="116"/>
        <end position="180"/>
    </location>
</feature>
<sequence length="180" mass="18220">MHRIAQVFPEMSVGRTPQEAILRGMVLDDAALHGLLVRVQTLGLRLLSVHQVPTTVVDQAASREPAWKAAPVWSGSTAQAPDMSAARGRATEPAESAGLIGPADDGTCAAACPTSGADRAGPVGSEPVGSDLAGSDLAGSDLAGSEFSGPDLLGSDPHDSSHNGTGRARPGSCPAGEHER</sequence>
<dbReference type="InterPro" id="IPR001646">
    <property type="entry name" value="5peptide_repeat"/>
</dbReference>
<proteinExistence type="predicted"/>
<organism evidence="2 3">
    <name type="scientific">Actinoalloteichus fjordicus</name>
    <dbReference type="NCBI Taxonomy" id="1612552"/>
    <lineage>
        <taxon>Bacteria</taxon>
        <taxon>Bacillati</taxon>
        <taxon>Actinomycetota</taxon>
        <taxon>Actinomycetes</taxon>
        <taxon>Pseudonocardiales</taxon>
        <taxon>Pseudonocardiaceae</taxon>
        <taxon>Actinoalloteichus</taxon>
    </lineage>
</organism>
<protein>
    <submittedName>
        <fullName evidence="2">Uncharacterized protein</fullName>
    </submittedName>
</protein>
<keyword evidence="3" id="KW-1185">Reference proteome</keyword>
<dbReference type="KEGG" id="acad:UA74_11150"/>
<dbReference type="EMBL" id="CP016076">
    <property type="protein sequence ID" value="APU14290.1"/>
    <property type="molecule type" value="Genomic_DNA"/>
</dbReference>
<dbReference type="AlphaFoldDB" id="A0AAC9LDD0"/>
<accession>A0AAC9LDD0</accession>
<evidence type="ECO:0000313" key="2">
    <source>
        <dbReference type="EMBL" id="APU14290.1"/>
    </source>
</evidence>
<dbReference type="Pfam" id="PF00805">
    <property type="entry name" value="Pentapeptide"/>
    <property type="match status" value="1"/>
</dbReference>
<feature type="region of interest" description="Disordered" evidence="1">
    <location>
        <begin position="72"/>
        <end position="104"/>
    </location>
</feature>
<evidence type="ECO:0000256" key="1">
    <source>
        <dbReference type="SAM" id="MobiDB-lite"/>
    </source>
</evidence>